<dbReference type="InterPro" id="IPR003656">
    <property type="entry name" value="Znf_BED"/>
</dbReference>
<comment type="caution">
    <text evidence="5">The sequence shown here is derived from an EMBL/GenBank/DDBJ whole genome shotgun (WGS) entry which is preliminary data.</text>
</comment>
<reference evidence="6" key="1">
    <citation type="submission" date="2017-03" db="EMBL/GenBank/DDBJ databases">
        <title>Phytopthora megakarya and P. palmivora, two closely related causual agents of cacao black pod achieved similar genome size and gene model numbers by different mechanisms.</title>
        <authorList>
            <person name="Ali S."/>
            <person name="Shao J."/>
            <person name="Larry D.J."/>
            <person name="Kronmiller B."/>
            <person name="Shen D."/>
            <person name="Strem M.D."/>
            <person name="Melnick R.L."/>
            <person name="Guiltinan M.J."/>
            <person name="Tyler B.M."/>
            <person name="Meinhardt L.W."/>
            <person name="Bailey B.A."/>
        </authorList>
    </citation>
    <scope>NUCLEOTIDE SEQUENCE [LARGE SCALE GENOMIC DNA]</scope>
    <source>
        <strain evidence="6">zdho120</strain>
    </source>
</reference>
<dbReference type="Pfam" id="PF02892">
    <property type="entry name" value="zf-BED"/>
    <property type="match status" value="1"/>
</dbReference>
<evidence type="ECO:0000259" key="4">
    <source>
        <dbReference type="Pfam" id="PF02892"/>
    </source>
</evidence>
<accession>A0A225V0L1</accession>
<keyword evidence="2" id="KW-0863">Zinc-finger</keyword>
<evidence type="ECO:0000256" key="1">
    <source>
        <dbReference type="ARBA" id="ARBA00022723"/>
    </source>
</evidence>
<keyword evidence="6" id="KW-1185">Reference proteome</keyword>
<dbReference type="AlphaFoldDB" id="A0A225V0L1"/>
<protein>
    <recommendedName>
        <fullName evidence="4">BED-type domain-containing protein</fullName>
    </recommendedName>
</protein>
<evidence type="ECO:0000313" key="6">
    <source>
        <dbReference type="Proteomes" id="UP000198211"/>
    </source>
</evidence>
<name>A0A225V0L1_9STRA</name>
<keyword evidence="1" id="KW-0479">Metal-binding</keyword>
<sequence length="73" mass="8338">MTATNNRNLYRFFYAAGTDYYYVCNYCGTKRKQLPSSGYANLMSHLKDNIPTTGNNSLPTTTDRLVRCLRMVA</sequence>
<gene>
    <name evidence="5" type="ORF">PHMEG_00029649</name>
</gene>
<dbReference type="EMBL" id="NBNE01008564">
    <property type="protein sequence ID" value="OWY99355.1"/>
    <property type="molecule type" value="Genomic_DNA"/>
</dbReference>
<dbReference type="GO" id="GO:0003677">
    <property type="term" value="F:DNA binding"/>
    <property type="evidence" value="ECO:0007669"/>
    <property type="project" value="InterPro"/>
</dbReference>
<dbReference type="GO" id="GO:0008270">
    <property type="term" value="F:zinc ion binding"/>
    <property type="evidence" value="ECO:0007669"/>
    <property type="project" value="UniProtKB-KW"/>
</dbReference>
<feature type="domain" description="BED-type" evidence="4">
    <location>
        <begin position="8"/>
        <end position="47"/>
    </location>
</feature>
<dbReference type="Proteomes" id="UP000198211">
    <property type="component" value="Unassembled WGS sequence"/>
</dbReference>
<evidence type="ECO:0000256" key="3">
    <source>
        <dbReference type="ARBA" id="ARBA00022833"/>
    </source>
</evidence>
<evidence type="ECO:0000313" key="5">
    <source>
        <dbReference type="EMBL" id="OWY99355.1"/>
    </source>
</evidence>
<proteinExistence type="predicted"/>
<keyword evidence="3" id="KW-0862">Zinc</keyword>
<organism evidence="5 6">
    <name type="scientific">Phytophthora megakarya</name>
    <dbReference type="NCBI Taxonomy" id="4795"/>
    <lineage>
        <taxon>Eukaryota</taxon>
        <taxon>Sar</taxon>
        <taxon>Stramenopiles</taxon>
        <taxon>Oomycota</taxon>
        <taxon>Peronosporomycetes</taxon>
        <taxon>Peronosporales</taxon>
        <taxon>Peronosporaceae</taxon>
        <taxon>Phytophthora</taxon>
    </lineage>
</organism>
<evidence type="ECO:0000256" key="2">
    <source>
        <dbReference type="ARBA" id="ARBA00022771"/>
    </source>
</evidence>